<reference evidence="1 2" key="1">
    <citation type="submission" date="2019-06" db="EMBL/GenBank/DDBJ databases">
        <title>Draft genomes of female and male turbot (Scophthalmus maximus).</title>
        <authorList>
            <person name="Xu H."/>
            <person name="Xu X.-W."/>
            <person name="Shao C."/>
            <person name="Chen S."/>
        </authorList>
    </citation>
    <scope>NUCLEOTIDE SEQUENCE [LARGE SCALE GENOMIC DNA]</scope>
    <source>
        <strain evidence="1">Ysfricsl-2016a</strain>
        <tissue evidence="1">Blood</tissue>
    </source>
</reference>
<dbReference type="EMBL" id="VEVO01000014">
    <property type="protein sequence ID" value="KAF0031932.1"/>
    <property type="molecule type" value="Genomic_DNA"/>
</dbReference>
<gene>
    <name evidence="1" type="ORF">F2P81_016487</name>
</gene>
<protein>
    <recommendedName>
        <fullName evidence="3">Reverse transcriptase domain-containing protein</fullName>
    </recommendedName>
</protein>
<dbReference type="AlphaFoldDB" id="A0A6A4SNN8"/>
<dbReference type="Proteomes" id="UP000438429">
    <property type="component" value="Unassembled WGS sequence"/>
</dbReference>
<evidence type="ECO:0008006" key="3">
    <source>
        <dbReference type="Google" id="ProtNLM"/>
    </source>
</evidence>
<proteinExistence type="predicted"/>
<evidence type="ECO:0000313" key="2">
    <source>
        <dbReference type="Proteomes" id="UP000438429"/>
    </source>
</evidence>
<comment type="caution">
    <text evidence="1">The sequence shown here is derived from an EMBL/GenBank/DDBJ whole genome shotgun (WGS) entry which is preliminary data.</text>
</comment>
<sequence length="98" mass="10681">MEPIFAEYPCAIIVDDIIIGGNGIKEHDDNLKRVLDQARPVPVADVSINSKCCSQIWITSCEVFVKQDPNAGTKVTPRQVCTSLDEVEEMSSSSSCHG</sequence>
<organism evidence="1 2">
    <name type="scientific">Scophthalmus maximus</name>
    <name type="common">Turbot</name>
    <name type="synonym">Psetta maxima</name>
    <dbReference type="NCBI Taxonomy" id="52904"/>
    <lineage>
        <taxon>Eukaryota</taxon>
        <taxon>Metazoa</taxon>
        <taxon>Chordata</taxon>
        <taxon>Craniata</taxon>
        <taxon>Vertebrata</taxon>
        <taxon>Euteleostomi</taxon>
        <taxon>Actinopterygii</taxon>
        <taxon>Neopterygii</taxon>
        <taxon>Teleostei</taxon>
        <taxon>Neoteleostei</taxon>
        <taxon>Acanthomorphata</taxon>
        <taxon>Carangaria</taxon>
        <taxon>Pleuronectiformes</taxon>
        <taxon>Pleuronectoidei</taxon>
        <taxon>Scophthalmidae</taxon>
        <taxon>Scophthalmus</taxon>
    </lineage>
</organism>
<accession>A0A6A4SNN8</accession>
<name>A0A6A4SNN8_SCOMX</name>
<evidence type="ECO:0000313" key="1">
    <source>
        <dbReference type="EMBL" id="KAF0031932.1"/>
    </source>
</evidence>